<accession>A0ABT0WH80</accession>
<reference evidence="1 2" key="1">
    <citation type="submission" date="2022-06" db="EMBL/GenBank/DDBJ databases">
        <authorList>
            <person name="Jeon C.O."/>
        </authorList>
    </citation>
    <scope>NUCLEOTIDE SEQUENCE [LARGE SCALE GENOMIC DNA]</scope>
    <source>
        <strain evidence="1 2">KCTC 13943</strain>
    </source>
</reference>
<proteinExistence type="predicted"/>
<evidence type="ECO:0000313" key="2">
    <source>
        <dbReference type="Proteomes" id="UP001523262"/>
    </source>
</evidence>
<sequence>MEVVIQKAFFNVKLKKKPIDTIFSTREMTRLTAKYEHYLYHQELPPGSWKDSKELWENLIKKTIA</sequence>
<protein>
    <submittedName>
        <fullName evidence="1">Uncharacterized protein</fullName>
    </submittedName>
</protein>
<dbReference type="EMBL" id="JAMQCR010000003">
    <property type="protein sequence ID" value="MCM2535429.1"/>
    <property type="molecule type" value="Genomic_DNA"/>
</dbReference>
<organism evidence="1 2">
    <name type="scientific">Neobacillus pocheonensis</name>
    <dbReference type="NCBI Taxonomy" id="363869"/>
    <lineage>
        <taxon>Bacteria</taxon>
        <taxon>Bacillati</taxon>
        <taxon>Bacillota</taxon>
        <taxon>Bacilli</taxon>
        <taxon>Bacillales</taxon>
        <taxon>Bacillaceae</taxon>
        <taxon>Neobacillus</taxon>
    </lineage>
</organism>
<comment type="caution">
    <text evidence="1">The sequence shown here is derived from an EMBL/GenBank/DDBJ whole genome shotgun (WGS) entry which is preliminary data.</text>
</comment>
<keyword evidence="2" id="KW-1185">Reference proteome</keyword>
<evidence type="ECO:0000313" key="1">
    <source>
        <dbReference type="EMBL" id="MCM2535429.1"/>
    </source>
</evidence>
<name>A0ABT0WH80_9BACI</name>
<gene>
    <name evidence="1" type="ORF">NDK43_27700</name>
</gene>
<dbReference type="Proteomes" id="UP001523262">
    <property type="component" value="Unassembled WGS sequence"/>
</dbReference>